<keyword evidence="7" id="KW-0464">Manganese</keyword>
<dbReference type="RefSeq" id="WP_167373239.1">
    <property type="nucleotide sequence ID" value="NZ_BEDT01000003.1"/>
</dbReference>
<comment type="cofactor">
    <cofactor evidence="7">
        <name>Mn(2+)</name>
        <dbReference type="ChEBI" id="CHEBI:29035"/>
    </cofactor>
    <text evidence="7">For phosphodiesterase activity, probably binds 2 Mn(2+) per subunit.</text>
</comment>
<evidence type="ECO:0000259" key="9">
    <source>
        <dbReference type="Pfam" id="PF01368"/>
    </source>
</evidence>
<gene>
    <name evidence="12" type="ORF">RsY01_1255</name>
</gene>
<evidence type="ECO:0000256" key="8">
    <source>
        <dbReference type="SAM" id="Phobius"/>
    </source>
</evidence>
<keyword evidence="7" id="KW-0479">Metal-binding</keyword>
<name>A0A224XBW7_9LACT</name>
<keyword evidence="13" id="KW-1185">Reference proteome</keyword>
<comment type="catalytic activity">
    <reaction evidence="6">
        <text>3',3'-c-di-AMP + H2O = 5'-O-phosphonoadenylyl-(3'-&gt;5')-adenosine + H(+)</text>
        <dbReference type="Rhea" id="RHEA:54420"/>
        <dbReference type="ChEBI" id="CHEBI:15377"/>
        <dbReference type="ChEBI" id="CHEBI:15378"/>
        <dbReference type="ChEBI" id="CHEBI:71500"/>
        <dbReference type="ChEBI" id="CHEBI:138171"/>
    </reaction>
</comment>
<dbReference type="InterPro" id="IPR038763">
    <property type="entry name" value="DHH_sf"/>
</dbReference>
<dbReference type="PANTHER" id="PTHR47618:SF2">
    <property type="entry name" value="CYCLIC-DI-AMP PHOSPHODIESTERASE GDPP"/>
    <property type="match status" value="1"/>
</dbReference>
<evidence type="ECO:0000256" key="2">
    <source>
        <dbReference type="ARBA" id="ARBA00022475"/>
    </source>
</evidence>
<proteinExistence type="inferred from homology"/>
<evidence type="ECO:0000256" key="6">
    <source>
        <dbReference type="PIRNR" id="PIRNR026583"/>
    </source>
</evidence>
<dbReference type="Pfam" id="PF24898">
    <property type="entry name" value="GGDEF_GdpP"/>
    <property type="match status" value="1"/>
</dbReference>
<dbReference type="InterPro" id="IPR051319">
    <property type="entry name" value="Oligoribo/pAp-PDE_c-di-AMP_PDE"/>
</dbReference>
<feature type="binding site" evidence="7">
    <location>
        <position position="445"/>
    </location>
    <ligand>
        <name>Mn(2+)</name>
        <dbReference type="ChEBI" id="CHEBI:29035"/>
        <label>2</label>
    </ligand>
</feature>
<comment type="subcellular location">
    <subcellularLocation>
        <location evidence="1">Cell membrane</location>
        <topology evidence="1">Multi-pass membrane protein</topology>
    </subcellularLocation>
</comment>
<keyword evidence="3 8" id="KW-0812">Transmembrane</keyword>
<evidence type="ECO:0000256" key="3">
    <source>
        <dbReference type="ARBA" id="ARBA00022692"/>
    </source>
</evidence>
<organism evidence="12 13">
    <name type="scientific">Pseudolactococcus reticulitermitis</name>
    <dbReference type="NCBI Taxonomy" id="2025039"/>
    <lineage>
        <taxon>Bacteria</taxon>
        <taxon>Bacillati</taxon>
        <taxon>Bacillota</taxon>
        <taxon>Bacilli</taxon>
        <taxon>Lactobacillales</taxon>
        <taxon>Streptococcaceae</taxon>
        <taxon>Pseudolactococcus</taxon>
    </lineage>
</organism>
<feature type="binding site" evidence="7">
    <location>
        <position position="421"/>
    </location>
    <ligand>
        <name>Mn(2+)</name>
        <dbReference type="ChEBI" id="CHEBI:29035"/>
        <label>2</label>
    </ligand>
</feature>
<evidence type="ECO:0000259" key="10">
    <source>
        <dbReference type="Pfam" id="PF02272"/>
    </source>
</evidence>
<comment type="similarity">
    <text evidence="6">Belongs to the GdpP/PdeA phosphodiesterase family.</text>
</comment>
<dbReference type="PIRSF" id="PIRSF026583">
    <property type="entry name" value="YybT"/>
    <property type="match status" value="1"/>
</dbReference>
<keyword evidence="5 6" id="KW-0472">Membrane</keyword>
<dbReference type="Gene3D" id="3.90.1640.10">
    <property type="entry name" value="inorganic pyrophosphatase (n-terminal core)"/>
    <property type="match status" value="1"/>
</dbReference>
<dbReference type="Pfam" id="PF01368">
    <property type="entry name" value="DHH"/>
    <property type="match status" value="1"/>
</dbReference>
<dbReference type="InterPro" id="IPR001667">
    <property type="entry name" value="DDH_dom"/>
</dbReference>
<dbReference type="FunFam" id="3.90.1640.10:FF:000002">
    <property type="entry name" value="Cyclic-di-AMP phosphodiesterase"/>
    <property type="match status" value="1"/>
</dbReference>
<dbReference type="AlphaFoldDB" id="A0A224XBW7"/>
<dbReference type="GO" id="GO:0106409">
    <property type="term" value="F:cyclic-di-AMP phosphodiesterase activity"/>
    <property type="evidence" value="ECO:0007669"/>
    <property type="project" value="RHEA"/>
</dbReference>
<feature type="domain" description="DDH" evidence="9">
    <location>
        <begin position="340"/>
        <end position="498"/>
    </location>
</feature>
<feature type="binding site" evidence="7">
    <location>
        <position position="352"/>
    </location>
    <ligand>
        <name>Mn(2+)</name>
        <dbReference type="ChEBI" id="CHEBI:29035"/>
        <label>2</label>
    </ligand>
</feature>
<reference evidence="13" key="1">
    <citation type="submission" date="2017-08" db="EMBL/GenBank/DDBJ databases">
        <title>Draft genome sequence of Lactococcus sp. strain Rs-Y01, isolated from the gut of the lower termite Reticulitermes speratus.</title>
        <authorList>
            <person name="Ohkuma M."/>
            <person name="Yuki M."/>
        </authorList>
    </citation>
    <scope>NUCLEOTIDE SEQUENCE [LARGE SCALE GENOMIC DNA]</scope>
    <source>
        <strain evidence="13">Rs-Y01</strain>
    </source>
</reference>
<evidence type="ECO:0000256" key="1">
    <source>
        <dbReference type="ARBA" id="ARBA00004651"/>
    </source>
</evidence>
<dbReference type="Gene3D" id="3.10.310.30">
    <property type="match status" value="1"/>
</dbReference>
<dbReference type="GO" id="GO:0005886">
    <property type="term" value="C:plasma membrane"/>
    <property type="evidence" value="ECO:0007669"/>
    <property type="project" value="UniProtKB-SubCell"/>
</dbReference>
<dbReference type="PANTHER" id="PTHR47618">
    <property type="entry name" value="BIFUNCTIONAL OLIGORIBONUCLEASE AND PAP PHOSPHATASE NRNA"/>
    <property type="match status" value="1"/>
</dbReference>
<dbReference type="Pfam" id="PF21370">
    <property type="entry name" value="PAS_GdpP"/>
    <property type="match status" value="1"/>
</dbReference>
<dbReference type="InterPro" id="IPR049553">
    <property type="entry name" value="GdpP-like_PAS"/>
</dbReference>
<feature type="domain" description="DHHA1" evidence="10">
    <location>
        <begin position="566"/>
        <end position="649"/>
    </location>
</feature>
<protein>
    <recommendedName>
        <fullName evidence="6">Cyclic-di-AMP phosphodiesterase</fullName>
        <ecNumber evidence="6">3.1.4.-</ecNumber>
    </recommendedName>
</protein>
<dbReference type="Gene3D" id="3.30.450.20">
    <property type="entry name" value="PAS domain"/>
    <property type="match status" value="1"/>
</dbReference>
<dbReference type="InterPro" id="IPR014528">
    <property type="entry name" value="GdpP/PdeA"/>
</dbReference>
<dbReference type="Pfam" id="PF02272">
    <property type="entry name" value="DHHA1"/>
    <property type="match status" value="1"/>
</dbReference>
<sequence length="660" mass="74277">MRRFERFLPLVIIIGMTVVYLCEVLILRLAEFQQTELILLLVVNVIVTLVLLARAKVLTAKNLDNIRALNENAENSLNATLDTMPIGVLRYSEQDYTPEWFNPYVDIIFADDEDKLQADKIKEIVQDIDNQGTQYLPVGQKKYAVKVDHKKKLLYFIDATSEVVAKTVTRESRPVIGIISVDNYDDATDLISDSSRTIINNFIATKIDAFSSKYNVYISRYNASRYYIYTNYLTLKKIMDDKFEFVNAFREEATEKNFSLTLSIGMSYGLENFSKIGKTALDNLELALVRGGDQVVIKENINTAKPIYFGGNSASHIQKSRTRARAIATALRTIVLESENVFVMGHKYPDMDALGAAVATKIFANMNGKEAFIVYDDKQLLPDVERAIAKLNESKDGFAHIIRMETARELKKANSLLIMVDHSKTSQTMDYDFYKSFDKVVVIDHHRRDDDFPKNALLTYIESGASSASELVVEVLQYQNDQKQKMSKVEASIALAGISVDTQKFSKGTTARTFEAASYLRSQGADNNLIKKFLATEFDKYKKINEIVLNAEFHDNIAIGVGLYRKMYDNVTIAKAADTLLNMVGIDASFTIVNHENGYVAISARSSGDFNVQRIMEKFGGGGHFNNAAAQIYEKTPNEVKEELLNLLNRSSDDKATSLK</sequence>
<dbReference type="EC" id="3.1.4.-" evidence="6"/>
<comment type="function">
    <text evidence="6">Has phosphodiesterase (PDE) activity against cyclic-di-AMP (c-di-AMP).</text>
</comment>
<feature type="binding site" evidence="7">
    <location>
        <position position="421"/>
    </location>
    <ligand>
        <name>Mn(2+)</name>
        <dbReference type="ChEBI" id="CHEBI:29035"/>
        <label>1</label>
    </ligand>
</feature>
<feature type="binding site" evidence="7">
    <location>
        <position position="501"/>
    </location>
    <ligand>
        <name>Mn(2+)</name>
        <dbReference type="ChEBI" id="CHEBI:29035"/>
        <label>2</label>
    </ligand>
</feature>
<evidence type="ECO:0000313" key="12">
    <source>
        <dbReference type="EMBL" id="GAX47654.1"/>
    </source>
</evidence>
<feature type="binding site" evidence="7">
    <location>
        <position position="350"/>
    </location>
    <ligand>
        <name>Mn(2+)</name>
        <dbReference type="ChEBI" id="CHEBI:29035"/>
        <label>1</label>
    </ligand>
</feature>
<evidence type="ECO:0000259" key="11">
    <source>
        <dbReference type="Pfam" id="PF21370"/>
    </source>
</evidence>
<keyword evidence="2 6" id="KW-1003">Cell membrane</keyword>
<evidence type="ECO:0000256" key="7">
    <source>
        <dbReference type="PIRSR" id="PIRSR026583-50"/>
    </source>
</evidence>
<dbReference type="GO" id="GO:0046872">
    <property type="term" value="F:metal ion binding"/>
    <property type="evidence" value="ECO:0007669"/>
    <property type="project" value="UniProtKB-KW"/>
</dbReference>
<accession>A0A224XBW7</accession>
<feature type="transmembrane region" description="Helical" evidence="8">
    <location>
        <begin position="7"/>
        <end position="30"/>
    </location>
</feature>
<evidence type="ECO:0000256" key="4">
    <source>
        <dbReference type="ARBA" id="ARBA00022989"/>
    </source>
</evidence>
<dbReference type="Proteomes" id="UP000218689">
    <property type="component" value="Unassembled WGS sequence"/>
</dbReference>
<comment type="caution">
    <text evidence="12">The sequence shown here is derived from an EMBL/GenBank/DDBJ whole genome shotgun (WGS) entry which is preliminary data.</text>
</comment>
<keyword evidence="6" id="KW-0378">Hydrolase</keyword>
<dbReference type="GO" id="GO:0003676">
    <property type="term" value="F:nucleic acid binding"/>
    <property type="evidence" value="ECO:0007669"/>
    <property type="project" value="UniProtKB-UniRule"/>
</dbReference>
<keyword evidence="4 8" id="KW-1133">Transmembrane helix</keyword>
<dbReference type="GO" id="GO:0016787">
    <property type="term" value="F:hydrolase activity"/>
    <property type="evidence" value="ECO:0007669"/>
    <property type="project" value="UniProtKB-UniRule"/>
</dbReference>
<dbReference type="EMBL" id="BEDT01000003">
    <property type="protein sequence ID" value="GAX47654.1"/>
    <property type="molecule type" value="Genomic_DNA"/>
</dbReference>
<dbReference type="SUPFAM" id="SSF64182">
    <property type="entry name" value="DHH phosphoesterases"/>
    <property type="match status" value="1"/>
</dbReference>
<feature type="binding site" evidence="7">
    <location>
        <position position="346"/>
    </location>
    <ligand>
        <name>Mn(2+)</name>
        <dbReference type="ChEBI" id="CHEBI:29035"/>
        <label>1</label>
    </ligand>
</feature>
<evidence type="ECO:0000313" key="13">
    <source>
        <dbReference type="Proteomes" id="UP000218689"/>
    </source>
</evidence>
<dbReference type="InterPro" id="IPR003156">
    <property type="entry name" value="DHHA1_dom"/>
</dbReference>
<evidence type="ECO:0000256" key="5">
    <source>
        <dbReference type="ARBA" id="ARBA00023136"/>
    </source>
</evidence>
<feature type="domain" description="Cyclic-di-AMP phosphodiesterase GdpP-like PAS" evidence="11">
    <location>
        <begin position="80"/>
        <end position="158"/>
    </location>
</feature>